<dbReference type="FunFam" id="1.25.40.10:FF:000345">
    <property type="entry name" value="Pentatricopeptide repeat-containing protein"/>
    <property type="match status" value="1"/>
</dbReference>
<dbReference type="EMBL" id="PJQY01002245">
    <property type="protein sequence ID" value="PQP95441.1"/>
    <property type="molecule type" value="Genomic_DNA"/>
</dbReference>
<dbReference type="Gene3D" id="1.25.40.10">
    <property type="entry name" value="Tetratricopeptide repeat domain"/>
    <property type="match status" value="5"/>
</dbReference>
<dbReference type="GO" id="GO:0003723">
    <property type="term" value="F:RNA binding"/>
    <property type="evidence" value="ECO:0007669"/>
    <property type="project" value="InterPro"/>
</dbReference>
<reference evidence="3 4" key="1">
    <citation type="submission" date="2018-02" db="EMBL/GenBank/DDBJ databases">
        <title>Draft genome of wild Prunus yedoensis var. nudiflora.</title>
        <authorList>
            <person name="Baek S."/>
            <person name="Kim J.-H."/>
            <person name="Choi K."/>
            <person name="Kim G.-B."/>
            <person name="Cho A."/>
            <person name="Jang H."/>
            <person name="Shin C.-H."/>
            <person name="Yu H.-J."/>
            <person name="Mun J.-H."/>
        </authorList>
    </citation>
    <scope>NUCLEOTIDE SEQUENCE [LARGE SCALE GENOMIC DNA]</scope>
    <source>
        <strain evidence="4">cv. Jeju island</strain>
        <tissue evidence="3">Leaf</tissue>
    </source>
</reference>
<dbReference type="FunFam" id="1.25.40.10:FF:000344">
    <property type="entry name" value="Pentatricopeptide repeat-containing protein"/>
    <property type="match status" value="1"/>
</dbReference>
<keyword evidence="1" id="KW-0677">Repeat</keyword>
<keyword evidence="4" id="KW-1185">Reference proteome</keyword>
<dbReference type="NCBIfam" id="TIGR00756">
    <property type="entry name" value="PPR"/>
    <property type="match status" value="6"/>
</dbReference>
<dbReference type="PROSITE" id="PS51375">
    <property type="entry name" value="PPR"/>
    <property type="match status" value="5"/>
</dbReference>
<feature type="repeat" description="PPR" evidence="2">
    <location>
        <begin position="193"/>
        <end position="227"/>
    </location>
</feature>
<proteinExistence type="predicted"/>
<evidence type="ECO:0000313" key="4">
    <source>
        <dbReference type="Proteomes" id="UP000250321"/>
    </source>
</evidence>
<dbReference type="InterPro" id="IPR046848">
    <property type="entry name" value="E_motif"/>
</dbReference>
<feature type="repeat" description="PPR" evidence="2">
    <location>
        <begin position="391"/>
        <end position="425"/>
    </location>
</feature>
<sequence length="542" mass="60041">MALSMSGVSNQKHVKHRHEFFCNTNSNLSPANWSYLIQNHLSQGSPRQALLVYTRVRHQGIYIVGLLPLILKACASLSSINHGKALHAESIKSGMNCDVLVGTSLVDMYAKCGDVFESRRVFDYMPERNVVAWNAIIGGYLKSGDTASAVVLFEKMSMRTSVTWVEMITGFARSGDTVTARRFFDQVPPELKNVVTWTVMVEGYCSNGEMGAAREVFEAMPQRNFFVWSSMISGYCKKGDVREAKFIFDRIPVRNLVNWNSLISGYAQNGFSEEALKAFGKMQAEGFEPDKVTVVSVLSACAQSGQLDVGKNIHNMLGHKRIKLSKIVLNALVDMYAKCGDLVNGRLIFEGMTERNSVCWNAMISGLAIHGQCKEALELFHRMEDSNERPDDITFISVLSACAHGGLVDEGIETFSKMEKYGLAAGIKHYGCLVDLLGRAGRLREAYALIKRMPIKPNGMVWGAMLGACRIYMDMEMTEQVVKDISALDSDIGSGDNLHYVLLSNIYAASDRWETAERMRIAMVNEGFQKTPAHSAFVASGT</sequence>
<feature type="repeat" description="PPR" evidence="2">
    <location>
        <begin position="356"/>
        <end position="390"/>
    </location>
</feature>
<accession>A0A314XMY0</accession>
<dbReference type="InterPro" id="IPR046960">
    <property type="entry name" value="PPR_At4g14850-like_plant"/>
</dbReference>
<comment type="caution">
    <text evidence="3">The sequence shown here is derived from an EMBL/GenBank/DDBJ whole genome shotgun (WGS) entry which is preliminary data.</text>
</comment>
<dbReference type="Pfam" id="PF13041">
    <property type="entry name" value="PPR_2"/>
    <property type="match status" value="2"/>
</dbReference>
<gene>
    <name evidence="3" type="ORF">Pyn_20150</name>
</gene>
<dbReference type="PANTHER" id="PTHR47926">
    <property type="entry name" value="PENTATRICOPEPTIDE REPEAT-CONTAINING PROTEIN"/>
    <property type="match status" value="1"/>
</dbReference>
<dbReference type="InterPro" id="IPR011990">
    <property type="entry name" value="TPR-like_helical_dom_sf"/>
</dbReference>
<dbReference type="Pfam" id="PF01535">
    <property type="entry name" value="PPR"/>
    <property type="match status" value="6"/>
</dbReference>
<dbReference type="SUPFAM" id="SSF48452">
    <property type="entry name" value="TPR-like"/>
    <property type="match status" value="1"/>
</dbReference>
<evidence type="ECO:0000313" key="3">
    <source>
        <dbReference type="EMBL" id="PQP95441.1"/>
    </source>
</evidence>
<protein>
    <submittedName>
        <fullName evidence="3">Pentatricopeptide repeat-containing protein</fullName>
    </submittedName>
</protein>
<evidence type="ECO:0000256" key="2">
    <source>
        <dbReference type="PROSITE-ProRule" id="PRU00708"/>
    </source>
</evidence>
<dbReference type="AlphaFoldDB" id="A0A314XMY0"/>
<dbReference type="Proteomes" id="UP000250321">
    <property type="component" value="Unassembled WGS sequence"/>
</dbReference>
<feature type="repeat" description="PPR" evidence="2">
    <location>
        <begin position="255"/>
        <end position="289"/>
    </location>
</feature>
<dbReference type="OrthoDB" id="185373at2759"/>
<evidence type="ECO:0000256" key="1">
    <source>
        <dbReference type="ARBA" id="ARBA00022737"/>
    </source>
</evidence>
<dbReference type="Pfam" id="PF20431">
    <property type="entry name" value="E_motif"/>
    <property type="match status" value="1"/>
</dbReference>
<name>A0A314XMY0_PRUYE</name>
<dbReference type="FunFam" id="1.25.40.10:FF:000348">
    <property type="entry name" value="Pentatricopeptide repeat-containing protein chloroplastic"/>
    <property type="match status" value="1"/>
</dbReference>
<dbReference type="InterPro" id="IPR002885">
    <property type="entry name" value="PPR_rpt"/>
</dbReference>
<feature type="repeat" description="PPR" evidence="2">
    <location>
        <begin position="129"/>
        <end position="163"/>
    </location>
</feature>
<dbReference type="GO" id="GO:0009451">
    <property type="term" value="P:RNA modification"/>
    <property type="evidence" value="ECO:0007669"/>
    <property type="project" value="InterPro"/>
</dbReference>
<dbReference type="PANTHER" id="PTHR47926:SF484">
    <property type="entry name" value="PENTATRICOPEPTIDE REPEAT-CONTAINING PROTEIN"/>
    <property type="match status" value="1"/>
</dbReference>
<organism evidence="3 4">
    <name type="scientific">Prunus yedoensis var. nudiflora</name>
    <dbReference type="NCBI Taxonomy" id="2094558"/>
    <lineage>
        <taxon>Eukaryota</taxon>
        <taxon>Viridiplantae</taxon>
        <taxon>Streptophyta</taxon>
        <taxon>Embryophyta</taxon>
        <taxon>Tracheophyta</taxon>
        <taxon>Spermatophyta</taxon>
        <taxon>Magnoliopsida</taxon>
        <taxon>eudicotyledons</taxon>
        <taxon>Gunneridae</taxon>
        <taxon>Pentapetalae</taxon>
        <taxon>rosids</taxon>
        <taxon>fabids</taxon>
        <taxon>Rosales</taxon>
        <taxon>Rosaceae</taxon>
        <taxon>Amygdaloideae</taxon>
        <taxon>Amygdaleae</taxon>
        <taxon>Prunus</taxon>
    </lineage>
</organism>